<dbReference type="PANTHER" id="PTHR23512:SF3">
    <property type="entry name" value="MAJOR FACILITATOR SUPERFAMILY DOMAIN-CONTAINING PROTEIN 1"/>
    <property type="match status" value="1"/>
</dbReference>
<comment type="similarity">
    <text evidence="2">Belongs to the major facilitator superfamily.</text>
</comment>
<sequence length="438" mass="47446">MKQRDVNASGPSDFRFELARWSIFAILILTYILVYFHRMAPGVVSEYLMADFSISGARLGSLAAVYFAVYAVMQIPSGVIADTLGTRTSIIFGNLVAGTGSILFGLAPGFEIALAGRFLVGLGVSVVFIAIMKNNAVWFHEKVFGIMSGLTLFFGNLGGVLAAGPLAQVLTVFQWRTVFTGIGSLSLILALAGFLIVRNKPQDMGFDPPNTYGGSLDIHTRHWVTNLKSVAMTLEVWPGFWVQLGMIGSSYAFMGLWGIRYLQDVHHLSRGASANLMTAQLLSFALGALFWGWISDRIGRRKPFLIAAAAAFLVSWPMLMFLPWTTGISGYVLFAFMGFAASGFVITFAAAKEIVHPNLSGMGVSMVNTGCFVGTALAQPLVGYIADLTWDGTLAAGVRVYSAGDYQNGFIAMIILCILSLIAAFRVRETFCRNSFKE</sequence>
<feature type="transmembrane region" description="Helical" evidence="25">
    <location>
        <begin position="271"/>
        <end position="292"/>
    </location>
</feature>
<evidence type="ECO:0000313" key="27">
    <source>
        <dbReference type="EMBL" id="MBG0779882.1"/>
    </source>
</evidence>
<comment type="catalytic activity">
    <reaction evidence="17">
        <text>L-arginyl-glycine(out) = L-arginyl-glycine(in)</text>
        <dbReference type="Rhea" id="RHEA:79391"/>
        <dbReference type="ChEBI" id="CHEBI:229955"/>
    </reaction>
</comment>
<comment type="catalytic activity">
    <reaction evidence="14">
        <text>L-aspartyl-L-lysine(out) = L-aspartyl-L-lysine(in)</text>
        <dbReference type="Rhea" id="RHEA:79411"/>
        <dbReference type="ChEBI" id="CHEBI:229953"/>
    </reaction>
</comment>
<evidence type="ECO:0000256" key="7">
    <source>
        <dbReference type="ARBA" id="ARBA00023228"/>
    </source>
</evidence>
<evidence type="ECO:0000256" key="12">
    <source>
        <dbReference type="ARBA" id="ARBA00044891"/>
    </source>
</evidence>
<dbReference type="GO" id="GO:0005765">
    <property type="term" value="C:lysosomal membrane"/>
    <property type="evidence" value="ECO:0007669"/>
    <property type="project" value="UniProtKB-SubCell"/>
</dbReference>
<keyword evidence="4 25" id="KW-0812">Transmembrane</keyword>
<dbReference type="AlphaFoldDB" id="A0A931GEA2"/>
<feature type="transmembrane region" description="Helical" evidence="25">
    <location>
        <begin position="406"/>
        <end position="427"/>
    </location>
</feature>
<dbReference type="InterPro" id="IPR020846">
    <property type="entry name" value="MFS_dom"/>
</dbReference>
<evidence type="ECO:0000256" key="8">
    <source>
        <dbReference type="ARBA" id="ARBA00044876"/>
    </source>
</evidence>
<evidence type="ECO:0000256" key="4">
    <source>
        <dbReference type="ARBA" id="ARBA00022692"/>
    </source>
</evidence>
<comment type="catalytic activity">
    <reaction evidence="8">
        <text>L-lysyl-L-alanine(out) = L-lysyl-L-alanine(in)</text>
        <dbReference type="Rhea" id="RHEA:79399"/>
        <dbReference type="ChEBI" id="CHEBI:229954"/>
    </reaction>
</comment>
<evidence type="ECO:0000259" key="26">
    <source>
        <dbReference type="PROSITE" id="PS50850"/>
    </source>
</evidence>
<keyword evidence="7" id="KW-0458">Lysosome</keyword>
<evidence type="ECO:0000256" key="9">
    <source>
        <dbReference type="ARBA" id="ARBA00044878"/>
    </source>
</evidence>
<comment type="function">
    <text evidence="23">Lysosomal dipeptide uniporter that selectively exports lysine, arginine or histidine-containing dipeptides with a net positive charge from the lysosome lumen into the cytosol. Could play a role in a specific type of protein O-glycosylation indirectly regulating macrophages migration and tissue invasion. Also essential for liver homeostasis.</text>
</comment>
<dbReference type="InterPro" id="IPR000849">
    <property type="entry name" value="Sugar_P_transporter"/>
</dbReference>
<comment type="caution">
    <text evidence="27">The sequence shown here is derived from an EMBL/GenBank/DDBJ whole genome shotgun (WGS) entry which is preliminary data.</text>
</comment>
<evidence type="ECO:0000256" key="13">
    <source>
        <dbReference type="ARBA" id="ARBA00044893"/>
    </source>
</evidence>
<evidence type="ECO:0000313" key="28">
    <source>
        <dbReference type="Proteomes" id="UP000706172"/>
    </source>
</evidence>
<feature type="transmembrane region" description="Helical" evidence="25">
    <location>
        <begin position="328"/>
        <end position="351"/>
    </location>
</feature>
<evidence type="ECO:0000256" key="16">
    <source>
        <dbReference type="ARBA" id="ARBA00044900"/>
    </source>
</evidence>
<evidence type="ECO:0000256" key="24">
    <source>
        <dbReference type="ARBA" id="ARBA00046376"/>
    </source>
</evidence>
<evidence type="ECO:0000256" key="11">
    <source>
        <dbReference type="ARBA" id="ARBA00044884"/>
    </source>
</evidence>
<comment type="catalytic activity">
    <reaction evidence="12">
        <text>L-lysyl-L-alpha-amino acid(out) = L-lysyl-L-alpha-amino acid(in)</text>
        <dbReference type="Rhea" id="RHEA:79387"/>
        <dbReference type="ChEBI" id="CHEBI:229965"/>
    </reaction>
</comment>
<evidence type="ECO:0000256" key="21">
    <source>
        <dbReference type="ARBA" id="ARBA00044985"/>
    </source>
</evidence>
<comment type="catalytic activity">
    <reaction evidence="18">
        <text>L-histidyl-L-alpha-amino acid(out) = L-histidyl-L-alpha-amino acid(in)</text>
        <dbReference type="Rhea" id="RHEA:79379"/>
        <dbReference type="ChEBI" id="CHEBI:229964"/>
    </reaction>
</comment>
<evidence type="ECO:0000256" key="5">
    <source>
        <dbReference type="ARBA" id="ARBA00022989"/>
    </source>
</evidence>
<evidence type="ECO:0000256" key="2">
    <source>
        <dbReference type="ARBA" id="ARBA00008335"/>
    </source>
</evidence>
<comment type="catalytic activity">
    <reaction evidence="19">
        <text>L-alanyl-L-lysine(out) = L-alanyl-L-lysine(in)</text>
        <dbReference type="Rhea" id="RHEA:79415"/>
        <dbReference type="ChEBI" id="CHEBI:192470"/>
    </reaction>
</comment>
<feature type="transmembrane region" description="Helical" evidence="25">
    <location>
        <begin position="236"/>
        <end position="259"/>
    </location>
</feature>
<comment type="catalytic activity">
    <reaction evidence="9">
        <text>L-histidyl-glycine(out) = L-histidyl-glycine(in)</text>
        <dbReference type="Rhea" id="RHEA:79395"/>
        <dbReference type="ChEBI" id="CHEBI:229957"/>
    </reaction>
</comment>
<dbReference type="Proteomes" id="UP000706172">
    <property type="component" value="Unassembled WGS sequence"/>
</dbReference>
<comment type="catalytic activity">
    <reaction evidence="10">
        <text>L-alpha-aminoacyl-L-arginine(out) = L-alpha-aminoacyl-L-arginine(in)</text>
        <dbReference type="Rhea" id="RHEA:79367"/>
        <dbReference type="ChEBI" id="CHEBI:229968"/>
    </reaction>
</comment>
<dbReference type="Gene3D" id="1.20.1250.20">
    <property type="entry name" value="MFS general substrate transporter like domains"/>
    <property type="match status" value="2"/>
</dbReference>
<comment type="catalytic activity">
    <reaction evidence="15">
        <text>L-arginyl-L-alpha-amino acid(out) = L-arginyl-L-alpha-amino acid(in)</text>
        <dbReference type="Rhea" id="RHEA:79371"/>
        <dbReference type="ChEBI" id="CHEBI:84315"/>
    </reaction>
</comment>
<dbReference type="PIRSF" id="PIRSF002808">
    <property type="entry name" value="Hexose_phosphate_transp"/>
    <property type="match status" value="1"/>
</dbReference>
<comment type="catalytic activity">
    <reaction evidence="11">
        <text>L-alpha-aminoacyl-L-histidine(out) = L-alpha-aminoacyl-L-histidine(in)</text>
        <dbReference type="Rhea" id="RHEA:79375"/>
        <dbReference type="ChEBI" id="CHEBI:229967"/>
    </reaction>
</comment>
<dbReference type="InterPro" id="IPR052187">
    <property type="entry name" value="MFSD1"/>
</dbReference>
<dbReference type="EMBL" id="JACCQK010000481">
    <property type="protein sequence ID" value="MBG0779882.1"/>
    <property type="molecule type" value="Genomic_DNA"/>
</dbReference>
<feature type="transmembrane region" description="Helical" evidence="25">
    <location>
        <begin position="178"/>
        <end position="197"/>
    </location>
</feature>
<evidence type="ECO:0000256" key="18">
    <source>
        <dbReference type="ARBA" id="ARBA00044912"/>
    </source>
</evidence>
<comment type="catalytic activity">
    <reaction evidence="16">
        <text>L-lysyl-L-lysine(out) = L-lysyl-L-lysine(in)</text>
        <dbReference type="Rhea" id="RHEA:79403"/>
        <dbReference type="ChEBI" id="CHEBI:229956"/>
    </reaction>
</comment>
<keyword evidence="5 25" id="KW-1133">Transmembrane helix</keyword>
<evidence type="ECO:0000256" key="25">
    <source>
        <dbReference type="SAM" id="Phobius"/>
    </source>
</evidence>
<name>A0A931GEA2_9BACT</name>
<evidence type="ECO:0000256" key="14">
    <source>
        <dbReference type="ARBA" id="ARBA00044898"/>
    </source>
</evidence>
<evidence type="ECO:0000256" key="10">
    <source>
        <dbReference type="ARBA" id="ARBA00044881"/>
    </source>
</evidence>
<dbReference type="InterPro" id="IPR011701">
    <property type="entry name" value="MFS"/>
</dbReference>
<evidence type="ECO:0000256" key="19">
    <source>
        <dbReference type="ARBA" id="ARBA00044919"/>
    </source>
</evidence>
<evidence type="ECO:0000256" key="17">
    <source>
        <dbReference type="ARBA" id="ARBA00044903"/>
    </source>
</evidence>
<organism evidence="27 28">
    <name type="scientific">Desulfotignum balticum</name>
    <dbReference type="NCBI Taxonomy" id="115781"/>
    <lineage>
        <taxon>Bacteria</taxon>
        <taxon>Pseudomonadati</taxon>
        <taxon>Thermodesulfobacteriota</taxon>
        <taxon>Desulfobacteria</taxon>
        <taxon>Desulfobacterales</taxon>
        <taxon>Desulfobacteraceae</taxon>
        <taxon>Desulfotignum</taxon>
    </lineage>
</organism>
<evidence type="ECO:0000256" key="3">
    <source>
        <dbReference type="ARBA" id="ARBA00022448"/>
    </source>
</evidence>
<evidence type="ECO:0000256" key="22">
    <source>
        <dbReference type="ARBA" id="ARBA00045018"/>
    </source>
</evidence>
<comment type="catalytic activity">
    <reaction evidence="13">
        <text>L-alpha-aminoacyl-L-lysine(out) = L-alpha-aminoacyl-L-lysine(in)</text>
        <dbReference type="Rhea" id="RHEA:79383"/>
        <dbReference type="ChEBI" id="CHEBI:229966"/>
    </reaction>
</comment>
<comment type="subunit">
    <text evidence="24">Homodimer. Interacts with lysosomal protein GLMP (via lumenal domain); the interaction starts while both proteins are still in the endoplasmic reticulum and is required for stabilization of MFSD1 in lysosomes but has no direct effect on its targeting to lysosomes or transporter activity.</text>
</comment>
<dbReference type="PROSITE" id="PS50850">
    <property type="entry name" value="MFS"/>
    <property type="match status" value="1"/>
</dbReference>
<protein>
    <recommendedName>
        <fullName evidence="21">Lysosomal dipeptide transporter MFSD1</fullName>
    </recommendedName>
    <alternativeName>
        <fullName evidence="22">Major facilitator superfamily domain-containing protein 1</fullName>
    </alternativeName>
</protein>
<comment type="catalytic activity">
    <reaction evidence="20">
        <text>L-lysyl-glycine(out) = L-lysyl-glycine(in)</text>
        <dbReference type="Rhea" id="RHEA:79407"/>
        <dbReference type="ChEBI" id="CHEBI:191202"/>
    </reaction>
</comment>
<feature type="transmembrane region" description="Helical" evidence="25">
    <location>
        <begin position="112"/>
        <end position="131"/>
    </location>
</feature>
<accession>A0A931GEA2</accession>
<feature type="transmembrane region" description="Helical" evidence="25">
    <location>
        <begin position="84"/>
        <end position="106"/>
    </location>
</feature>
<dbReference type="InterPro" id="IPR036259">
    <property type="entry name" value="MFS_trans_sf"/>
</dbReference>
<feature type="domain" description="Major facilitator superfamily (MFS) profile" evidence="26">
    <location>
        <begin position="23"/>
        <end position="432"/>
    </location>
</feature>
<evidence type="ECO:0000256" key="15">
    <source>
        <dbReference type="ARBA" id="ARBA00044899"/>
    </source>
</evidence>
<evidence type="ECO:0000256" key="6">
    <source>
        <dbReference type="ARBA" id="ARBA00023136"/>
    </source>
</evidence>
<feature type="transmembrane region" description="Helical" evidence="25">
    <location>
        <begin position="52"/>
        <end position="72"/>
    </location>
</feature>
<evidence type="ECO:0000256" key="1">
    <source>
        <dbReference type="ARBA" id="ARBA00004155"/>
    </source>
</evidence>
<keyword evidence="6 25" id="KW-0472">Membrane</keyword>
<dbReference type="Pfam" id="PF07690">
    <property type="entry name" value="MFS_1"/>
    <property type="match status" value="1"/>
</dbReference>
<proteinExistence type="inferred from homology"/>
<feature type="transmembrane region" description="Helical" evidence="25">
    <location>
        <begin position="143"/>
        <end position="166"/>
    </location>
</feature>
<dbReference type="GO" id="GO:0022857">
    <property type="term" value="F:transmembrane transporter activity"/>
    <property type="evidence" value="ECO:0007669"/>
    <property type="project" value="InterPro"/>
</dbReference>
<evidence type="ECO:0000256" key="23">
    <source>
        <dbReference type="ARBA" id="ARBA00045709"/>
    </source>
</evidence>
<keyword evidence="3" id="KW-0813">Transport</keyword>
<dbReference type="PANTHER" id="PTHR23512">
    <property type="entry name" value="MAJOR FACILITATOR SUPERFAMILY DOMAIN-CONTAINING PROTEIN 1"/>
    <property type="match status" value="1"/>
</dbReference>
<reference evidence="27" key="1">
    <citation type="submission" date="2020-07" db="EMBL/GenBank/DDBJ databases">
        <title>Severe corrosion of carbon steel in oil field produced water can be linked to methanogenic archaea containing a special type of NiFe hydrogenase.</title>
        <authorList>
            <person name="Lahme S."/>
            <person name="Mand J."/>
            <person name="Longwell J."/>
            <person name="Smith R."/>
            <person name="Enning D."/>
        </authorList>
    </citation>
    <scope>NUCLEOTIDE SEQUENCE</scope>
    <source>
        <strain evidence="27">MIC098Bin6</strain>
    </source>
</reference>
<feature type="transmembrane region" description="Helical" evidence="25">
    <location>
        <begin position="304"/>
        <end position="322"/>
    </location>
</feature>
<dbReference type="SUPFAM" id="SSF103473">
    <property type="entry name" value="MFS general substrate transporter"/>
    <property type="match status" value="1"/>
</dbReference>
<comment type="subcellular location">
    <subcellularLocation>
        <location evidence="1">Lysosome membrane</location>
        <topology evidence="1">Multi-pass membrane protein</topology>
    </subcellularLocation>
</comment>
<gene>
    <name evidence="27" type="ORF">H0S81_08150</name>
</gene>
<feature type="transmembrane region" description="Helical" evidence="25">
    <location>
        <begin position="21"/>
        <end position="40"/>
    </location>
</feature>
<feature type="transmembrane region" description="Helical" evidence="25">
    <location>
        <begin position="363"/>
        <end position="386"/>
    </location>
</feature>
<evidence type="ECO:0000256" key="20">
    <source>
        <dbReference type="ARBA" id="ARBA00044924"/>
    </source>
</evidence>